<sequence>MLAVPVQEFSVPVQATRTDLAALGLALVPVQEPVYRPVGSTVEPGIRRRRAASRSSERLLPGHCEEAGRGCVFAVLDIAPRIVAVENLPSTVSISARSPRRSVGSRRNLVHWILDCERIPQSPHLQFLDELGDRSRWSLRNPAASRVAEAEFAARKLHSRATGFGCSWIEARASRVRALPDVLS</sequence>
<reference evidence="1" key="1">
    <citation type="submission" date="2020-07" db="EMBL/GenBank/DDBJ databases">
        <authorList>
            <person name="Lin J."/>
        </authorList>
    </citation>
    <scope>NUCLEOTIDE SEQUENCE</scope>
</reference>
<proteinExistence type="predicted"/>
<dbReference type="AlphaFoldDB" id="A0A6V7NTE2"/>
<accession>A0A6V7NTE2</accession>
<gene>
    <name evidence="1" type="ORF">CB5_LOCUS5074</name>
</gene>
<organism evidence="1">
    <name type="scientific">Ananas comosus var. bracteatus</name>
    <name type="common">red pineapple</name>
    <dbReference type="NCBI Taxonomy" id="296719"/>
    <lineage>
        <taxon>Eukaryota</taxon>
        <taxon>Viridiplantae</taxon>
        <taxon>Streptophyta</taxon>
        <taxon>Embryophyta</taxon>
        <taxon>Tracheophyta</taxon>
        <taxon>Spermatophyta</taxon>
        <taxon>Magnoliopsida</taxon>
        <taxon>Liliopsida</taxon>
        <taxon>Poales</taxon>
        <taxon>Bromeliaceae</taxon>
        <taxon>Bromelioideae</taxon>
        <taxon>Ananas</taxon>
    </lineage>
</organism>
<protein>
    <submittedName>
        <fullName evidence="1">Uncharacterized protein</fullName>
    </submittedName>
</protein>
<name>A0A6V7NTE2_ANACO</name>
<evidence type="ECO:0000313" key="1">
    <source>
        <dbReference type="EMBL" id="CAD1821863.1"/>
    </source>
</evidence>
<dbReference type="EMBL" id="LR862141">
    <property type="protein sequence ID" value="CAD1821863.1"/>
    <property type="molecule type" value="Genomic_DNA"/>
</dbReference>